<dbReference type="Pfam" id="PF01266">
    <property type="entry name" value="DAO"/>
    <property type="match status" value="1"/>
</dbReference>
<evidence type="ECO:0000313" key="9">
    <source>
        <dbReference type="EMBL" id="KIW15518.1"/>
    </source>
</evidence>
<dbReference type="InterPro" id="IPR023209">
    <property type="entry name" value="DAO"/>
</dbReference>
<evidence type="ECO:0000256" key="5">
    <source>
        <dbReference type="ARBA" id="ARBA00023002"/>
    </source>
</evidence>
<dbReference type="PANTHER" id="PTHR11530">
    <property type="entry name" value="D-AMINO ACID OXIDASE"/>
    <property type="match status" value="1"/>
</dbReference>
<keyword evidence="7" id="KW-0732">Signal</keyword>
<dbReference type="AlphaFoldDB" id="A0A0D2B9D4"/>
<evidence type="ECO:0000256" key="2">
    <source>
        <dbReference type="ARBA" id="ARBA00006730"/>
    </source>
</evidence>
<evidence type="ECO:0000256" key="7">
    <source>
        <dbReference type="SAM" id="SignalP"/>
    </source>
</evidence>
<comment type="cofactor">
    <cofactor evidence="1 6">
        <name>FAD</name>
        <dbReference type="ChEBI" id="CHEBI:57692"/>
    </cofactor>
</comment>
<evidence type="ECO:0000256" key="1">
    <source>
        <dbReference type="ARBA" id="ARBA00001974"/>
    </source>
</evidence>
<evidence type="ECO:0000256" key="6">
    <source>
        <dbReference type="PIRSR" id="PIRSR000189-1"/>
    </source>
</evidence>
<dbReference type="Gene3D" id="3.30.9.10">
    <property type="entry name" value="D-Amino Acid Oxidase, subunit A, domain 2"/>
    <property type="match status" value="1"/>
</dbReference>
<feature type="chain" id="PRO_5002249605" description="FAD dependent oxidoreductase domain-containing protein" evidence="7">
    <location>
        <begin position="22"/>
        <end position="353"/>
    </location>
</feature>
<dbReference type="Proteomes" id="UP000053328">
    <property type="component" value="Unassembled WGS sequence"/>
</dbReference>
<evidence type="ECO:0000256" key="3">
    <source>
        <dbReference type="ARBA" id="ARBA00022630"/>
    </source>
</evidence>
<dbReference type="RefSeq" id="XP_016235734.1">
    <property type="nucleotide sequence ID" value="XM_016379907.1"/>
</dbReference>
<feature type="signal peptide" evidence="7">
    <location>
        <begin position="1"/>
        <end position="21"/>
    </location>
</feature>
<reference evidence="9 10" key="1">
    <citation type="submission" date="2015-01" db="EMBL/GenBank/DDBJ databases">
        <title>The Genome Sequence of Exophiala spinifera CBS89968.</title>
        <authorList>
            <consortium name="The Broad Institute Genomics Platform"/>
            <person name="Cuomo C."/>
            <person name="de Hoog S."/>
            <person name="Gorbushina A."/>
            <person name="Stielow B."/>
            <person name="Teixiera M."/>
            <person name="Abouelleil A."/>
            <person name="Chapman S.B."/>
            <person name="Priest M."/>
            <person name="Young S.K."/>
            <person name="Wortman J."/>
            <person name="Nusbaum C."/>
            <person name="Birren B."/>
        </authorList>
    </citation>
    <scope>NUCLEOTIDE SEQUENCE [LARGE SCALE GENOMIC DNA]</scope>
    <source>
        <strain evidence="9 10">CBS 89968</strain>
    </source>
</reference>
<keyword evidence="5" id="KW-0560">Oxidoreductase</keyword>
<dbReference type="PIRSF" id="PIRSF000189">
    <property type="entry name" value="D-aa_oxidase"/>
    <property type="match status" value="1"/>
</dbReference>
<dbReference type="OrthoDB" id="2015447at2759"/>
<name>A0A0D2B9D4_9EURO</name>
<keyword evidence="10" id="KW-1185">Reference proteome</keyword>
<keyword evidence="3" id="KW-0285">Flavoprotein</keyword>
<dbReference type="EMBL" id="KN847495">
    <property type="protein sequence ID" value="KIW15518.1"/>
    <property type="molecule type" value="Genomic_DNA"/>
</dbReference>
<dbReference type="VEuPathDB" id="FungiDB:PV08_05564"/>
<dbReference type="GO" id="GO:0019478">
    <property type="term" value="P:D-amino acid catabolic process"/>
    <property type="evidence" value="ECO:0007669"/>
    <property type="project" value="TreeGrafter"/>
</dbReference>
<evidence type="ECO:0000313" key="10">
    <source>
        <dbReference type="Proteomes" id="UP000053328"/>
    </source>
</evidence>
<gene>
    <name evidence="9" type="ORF">PV08_05564</name>
</gene>
<dbReference type="STRING" id="91928.A0A0D2B9D4"/>
<dbReference type="GeneID" id="27332647"/>
<protein>
    <recommendedName>
        <fullName evidence="8">FAD dependent oxidoreductase domain-containing protein</fullName>
    </recommendedName>
</protein>
<organism evidence="9 10">
    <name type="scientific">Exophiala spinifera</name>
    <dbReference type="NCBI Taxonomy" id="91928"/>
    <lineage>
        <taxon>Eukaryota</taxon>
        <taxon>Fungi</taxon>
        <taxon>Dikarya</taxon>
        <taxon>Ascomycota</taxon>
        <taxon>Pezizomycotina</taxon>
        <taxon>Eurotiomycetes</taxon>
        <taxon>Chaetothyriomycetidae</taxon>
        <taxon>Chaetothyriales</taxon>
        <taxon>Herpotrichiellaceae</taxon>
        <taxon>Exophiala</taxon>
    </lineage>
</organism>
<dbReference type="GO" id="GO:0003884">
    <property type="term" value="F:D-amino-acid oxidase activity"/>
    <property type="evidence" value="ECO:0007669"/>
    <property type="project" value="InterPro"/>
</dbReference>
<dbReference type="InterPro" id="IPR006076">
    <property type="entry name" value="FAD-dep_OxRdtase"/>
</dbReference>
<dbReference type="GO" id="GO:0071949">
    <property type="term" value="F:FAD binding"/>
    <property type="evidence" value="ECO:0007669"/>
    <property type="project" value="InterPro"/>
</dbReference>
<accession>A0A0D2B9D4</accession>
<feature type="domain" description="FAD dependent oxidoreductase" evidence="8">
    <location>
        <begin position="8"/>
        <end position="339"/>
    </location>
</feature>
<sequence>MAQGGKSIVVIGAGIIGLTSALQLQSALGSNSSITIVARDWPSDENVHYTSPWAGAHGRPFPATSALEIQQQELSKVTDAVLRSQATSEPACGVVFMDGYDYLSCPSEAYTHLRGGYGDAEGLQVLPKQELPKGTNITFGTRYRTWSLNPPVYCAYLLRKFQLRGGKTLRRSLTCAEEAFSLASNVDTVVNCSGFGFGDPAFFPIRGQTCLVSNPCDRTINQLNADGTWTFIIPRPLEGGTIIGGTRESHDWTEHPRPETRERVLALAAKMYPPILGRDGKFHVIRDIVGRRPARISGFRLEAEYMKGPHLKGRKIIHAYGAEGFGYAISWGVAQKVLDLACGGHDSVARPSL</sequence>
<evidence type="ECO:0000259" key="8">
    <source>
        <dbReference type="Pfam" id="PF01266"/>
    </source>
</evidence>
<dbReference type="PANTHER" id="PTHR11530:SF26">
    <property type="entry name" value="FAD DEPENDENT OXIDOREDUCTASE SUPERFAMILY (AFU_ORTHOLOGUE AFUA_5G13940)"/>
    <property type="match status" value="1"/>
</dbReference>
<dbReference type="SUPFAM" id="SSF54373">
    <property type="entry name" value="FAD-linked reductases, C-terminal domain"/>
    <property type="match status" value="1"/>
</dbReference>
<evidence type="ECO:0000256" key="4">
    <source>
        <dbReference type="ARBA" id="ARBA00022827"/>
    </source>
</evidence>
<keyword evidence="4 6" id="KW-0274">FAD</keyword>
<comment type="similarity">
    <text evidence="2">Belongs to the DAMOX/DASOX family.</text>
</comment>
<dbReference type="SUPFAM" id="SSF51971">
    <property type="entry name" value="Nucleotide-binding domain"/>
    <property type="match status" value="1"/>
</dbReference>
<dbReference type="HOGENOM" id="CLU_034311_2_0_1"/>
<feature type="binding site" evidence="6">
    <location>
        <position position="324"/>
    </location>
    <ligand>
        <name>D-dopa</name>
        <dbReference type="ChEBI" id="CHEBI:149689"/>
    </ligand>
</feature>
<dbReference type="Gene3D" id="3.40.50.720">
    <property type="entry name" value="NAD(P)-binding Rossmann-like Domain"/>
    <property type="match status" value="1"/>
</dbReference>
<feature type="binding site" evidence="6">
    <location>
        <position position="292"/>
    </location>
    <ligand>
        <name>D-dopa</name>
        <dbReference type="ChEBI" id="CHEBI:149689"/>
    </ligand>
</feature>
<feature type="binding site" evidence="6">
    <location>
        <begin position="50"/>
        <end position="51"/>
    </location>
    <ligand>
        <name>FAD</name>
        <dbReference type="ChEBI" id="CHEBI:57692"/>
    </ligand>
</feature>
<proteinExistence type="inferred from homology"/>
<dbReference type="GO" id="GO:0005737">
    <property type="term" value="C:cytoplasm"/>
    <property type="evidence" value="ECO:0007669"/>
    <property type="project" value="TreeGrafter"/>
</dbReference>